<dbReference type="InterPro" id="IPR009057">
    <property type="entry name" value="Homeodomain-like_sf"/>
</dbReference>
<dbReference type="Gene3D" id="1.10.357.10">
    <property type="entry name" value="Tetracycline Repressor, domain 2"/>
    <property type="match status" value="1"/>
</dbReference>
<evidence type="ECO:0000313" key="4">
    <source>
        <dbReference type="EMBL" id="OOS23422.1"/>
    </source>
</evidence>
<evidence type="ECO:0000313" key="5">
    <source>
        <dbReference type="Proteomes" id="UP000189800"/>
    </source>
</evidence>
<proteinExistence type="predicted"/>
<evidence type="ECO:0000256" key="1">
    <source>
        <dbReference type="ARBA" id="ARBA00023125"/>
    </source>
</evidence>
<accession>A0A1T0CM34</accession>
<dbReference type="Proteomes" id="UP000189800">
    <property type="component" value="Unassembled WGS sequence"/>
</dbReference>
<keyword evidence="5" id="KW-1185">Reference proteome</keyword>
<feature type="DNA-binding region" description="H-T-H motif" evidence="2">
    <location>
        <begin position="15"/>
        <end position="34"/>
    </location>
</feature>
<feature type="domain" description="HTH tetR-type" evidence="3">
    <location>
        <begin position="1"/>
        <end position="52"/>
    </location>
</feature>
<evidence type="ECO:0000259" key="3">
    <source>
        <dbReference type="PROSITE" id="PS50977"/>
    </source>
</evidence>
<dbReference type="Pfam" id="PF00440">
    <property type="entry name" value="TetR_N"/>
    <property type="match status" value="1"/>
</dbReference>
<dbReference type="GO" id="GO:0003677">
    <property type="term" value="F:DNA binding"/>
    <property type="evidence" value="ECO:0007669"/>
    <property type="project" value="UniProtKB-UniRule"/>
</dbReference>
<comment type="caution">
    <text evidence="4">The sequence shown here is derived from an EMBL/GenBank/DDBJ whole genome shotgun (WGS) entry which is preliminary data.</text>
</comment>
<dbReference type="PROSITE" id="PS50977">
    <property type="entry name" value="HTH_TETR_2"/>
    <property type="match status" value="1"/>
</dbReference>
<reference evidence="4 5" key="1">
    <citation type="submission" date="2017-02" db="EMBL/GenBank/DDBJ databases">
        <title>Draft genome sequence of Moraxella pluranimalium CCUG 54913T type strain.</title>
        <authorList>
            <person name="Salva-Serra F."/>
            <person name="Engstrom-Jakobsson H."/>
            <person name="Thorell K."/>
            <person name="Jaen-Luchoro D."/>
            <person name="Gonzales-Siles L."/>
            <person name="Karlsson R."/>
            <person name="Yazdan S."/>
            <person name="Boulund F."/>
            <person name="Johnning A."/>
            <person name="Engstrand L."/>
            <person name="Kristiansson E."/>
            <person name="Moore E."/>
        </authorList>
    </citation>
    <scope>NUCLEOTIDE SEQUENCE [LARGE SCALE GENOMIC DNA]</scope>
    <source>
        <strain evidence="4 5">CCUG 54913</strain>
    </source>
</reference>
<name>A0A1T0CM34_9GAMM</name>
<protein>
    <submittedName>
        <fullName evidence="4">TetR family transcriptional regulator</fullName>
    </submittedName>
</protein>
<organism evidence="4 5">
    <name type="scientific">Moraxella pluranimalium</name>
    <dbReference type="NCBI Taxonomy" id="470453"/>
    <lineage>
        <taxon>Bacteria</taxon>
        <taxon>Pseudomonadati</taxon>
        <taxon>Pseudomonadota</taxon>
        <taxon>Gammaproteobacteria</taxon>
        <taxon>Moraxellales</taxon>
        <taxon>Moraxellaceae</taxon>
        <taxon>Moraxella</taxon>
    </lineage>
</organism>
<dbReference type="STRING" id="470453.B0680_07475"/>
<dbReference type="AlphaFoldDB" id="A0A1T0CM34"/>
<dbReference type="EMBL" id="MUYU01000017">
    <property type="protein sequence ID" value="OOS23422.1"/>
    <property type="molecule type" value="Genomic_DNA"/>
</dbReference>
<keyword evidence="1 2" id="KW-0238">DNA-binding</keyword>
<evidence type="ECO:0000256" key="2">
    <source>
        <dbReference type="PROSITE-ProRule" id="PRU00335"/>
    </source>
</evidence>
<gene>
    <name evidence="4" type="ORF">B0680_07475</name>
</gene>
<dbReference type="SUPFAM" id="SSF46689">
    <property type="entry name" value="Homeodomain-like"/>
    <property type="match status" value="1"/>
</dbReference>
<dbReference type="InterPro" id="IPR001647">
    <property type="entry name" value="HTH_TetR"/>
</dbReference>
<sequence>MAEQLLLESGEGDLTLDSLALQLDLAKGTLYKHFSSKDELLLRILIDYEQRMFLMNDVGDGAGAGVARIVLQLLNLPHRAVLFNHIEERLSSTTSGLNKMFGELYTVRRERMVRLAMIVETYLQEQNSGMTTRDYLATIYAVGQGGASLLNSTFYQRYLGRRDTLKQALVKQMLDLPKLYPKCESDAEQDLQNAQFSTELSEAVDIEEIADAIGARVEMSI</sequence>